<dbReference type="AlphaFoldDB" id="A0A255DMV3"/>
<keyword evidence="2" id="KW-1185">Reference proteome</keyword>
<dbReference type="RefSeq" id="WP_094478895.1">
    <property type="nucleotide sequence ID" value="NZ_NOZR01000006.1"/>
</dbReference>
<evidence type="ECO:0000313" key="2">
    <source>
        <dbReference type="Proteomes" id="UP000216063"/>
    </source>
</evidence>
<evidence type="ECO:0000313" key="1">
    <source>
        <dbReference type="EMBL" id="OYN80420.1"/>
    </source>
</evidence>
<proteinExistence type="predicted"/>
<accession>A0A255DMV3</accession>
<gene>
    <name evidence="1" type="ORF">CG716_09840</name>
</gene>
<dbReference type="Proteomes" id="UP000216063">
    <property type="component" value="Unassembled WGS sequence"/>
</dbReference>
<reference evidence="1 2" key="1">
    <citation type="submission" date="2017-07" db="EMBL/GenBank/DDBJ databases">
        <title>The new phylogeny of genus Mycobacterium.</title>
        <authorList>
            <person name="Tortoli E."/>
            <person name="Trovato A."/>
            <person name="Cirillo D.M."/>
        </authorList>
    </citation>
    <scope>NUCLEOTIDE SEQUENCE [LARGE SCALE GENOMIC DNA]</scope>
    <source>
        <strain evidence="1 2">ATCC 33027</strain>
    </source>
</reference>
<protein>
    <submittedName>
        <fullName evidence="1">Uncharacterized protein</fullName>
    </submittedName>
</protein>
<sequence length="100" mass="11350">MAAKIAPTVTFEFEFVNVDGEEDIRELTMRSARLIPNEVFRQSRGNSTEATWLLLEWGMDADTLAWWDSIPNSVNMDPLMAAWQKASEVDIPKSEVSSEQ</sequence>
<dbReference type="EMBL" id="NOZR01000006">
    <property type="protein sequence ID" value="OYN80420.1"/>
    <property type="molecule type" value="Genomic_DNA"/>
</dbReference>
<organism evidence="1 2">
    <name type="scientific">Mycolicibacterium sphagni</name>
    <dbReference type="NCBI Taxonomy" id="1786"/>
    <lineage>
        <taxon>Bacteria</taxon>
        <taxon>Bacillati</taxon>
        <taxon>Actinomycetota</taxon>
        <taxon>Actinomycetes</taxon>
        <taxon>Mycobacteriales</taxon>
        <taxon>Mycobacteriaceae</taxon>
        <taxon>Mycolicibacterium</taxon>
    </lineage>
</organism>
<name>A0A255DMV3_9MYCO</name>
<comment type="caution">
    <text evidence="1">The sequence shown here is derived from an EMBL/GenBank/DDBJ whole genome shotgun (WGS) entry which is preliminary data.</text>
</comment>